<keyword evidence="2" id="KW-0378">Hydrolase</keyword>
<feature type="domain" description="Phospholipase/carboxylesterase/thioesterase" evidence="4">
    <location>
        <begin position="38"/>
        <end position="217"/>
    </location>
</feature>
<dbReference type="Pfam" id="PF02230">
    <property type="entry name" value="Abhydrolase_2"/>
    <property type="match status" value="1"/>
</dbReference>
<sequence>MAQGPQLRARPPLRRQSDPRRRNGGMPPRPCRPLLSVEAREPATGLVVFLHGFGDSAYGMRGIAEAWAGKLPHVEFLLPTAPIYAGCRTSWFGVSGCGHPLGIERPWVEILELVEAFCSRRAIPTRRVVFIGFSQGAGMASWVALPLPRRCGGLVLLGGLAFEGTGISEEARTTPVLYCTGAGDNLVPPSETRRCRDQLRGLGFRVDYAEHPGQGPRAPARVEFKDTEGDLILFVPSIGGGVDEYCNGHAVLRSSGSCTQTRTAASATMARAASHYLRWAARKPSRPWRPSSPPAEPPSSAAR</sequence>
<dbReference type="GO" id="GO:0016787">
    <property type="term" value="F:hydrolase activity"/>
    <property type="evidence" value="ECO:0007669"/>
    <property type="project" value="UniProtKB-KW"/>
</dbReference>
<feature type="compositionally biased region" description="Low complexity" evidence="3">
    <location>
        <begin position="1"/>
        <end position="10"/>
    </location>
</feature>
<dbReference type="InterPro" id="IPR029058">
    <property type="entry name" value="AB_hydrolase_fold"/>
</dbReference>
<dbReference type="InterPro" id="IPR050565">
    <property type="entry name" value="LYPA1-2/EST-like"/>
</dbReference>
<dbReference type="InterPro" id="IPR003140">
    <property type="entry name" value="PLipase/COase/thioEstase"/>
</dbReference>
<organism evidence="5">
    <name type="scientific">Alexandrium monilatum</name>
    <dbReference type="NCBI Taxonomy" id="311494"/>
    <lineage>
        <taxon>Eukaryota</taxon>
        <taxon>Sar</taxon>
        <taxon>Alveolata</taxon>
        <taxon>Dinophyceae</taxon>
        <taxon>Gonyaulacales</taxon>
        <taxon>Pyrocystaceae</taxon>
        <taxon>Alexandrium</taxon>
    </lineage>
</organism>
<evidence type="ECO:0000259" key="4">
    <source>
        <dbReference type="Pfam" id="PF02230"/>
    </source>
</evidence>
<accession>A0A7S4WAK1</accession>
<dbReference type="AlphaFoldDB" id="A0A7S4WAK1"/>
<dbReference type="PANTHER" id="PTHR10655">
    <property type="entry name" value="LYSOPHOSPHOLIPASE-RELATED"/>
    <property type="match status" value="1"/>
</dbReference>
<evidence type="ECO:0000256" key="2">
    <source>
        <dbReference type="ARBA" id="ARBA00022801"/>
    </source>
</evidence>
<dbReference type="PANTHER" id="PTHR10655:SF17">
    <property type="entry name" value="LYSOPHOSPHOLIPASE-LIKE PROTEIN 1"/>
    <property type="match status" value="1"/>
</dbReference>
<comment type="similarity">
    <text evidence="1">Belongs to the AB hydrolase superfamily. AB hydrolase 2 family.</text>
</comment>
<evidence type="ECO:0000313" key="5">
    <source>
        <dbReference type="EMBL" id="CAE4656034.1"/>
    </source>
</evidence>
<feature type="region of interest" description="Disordered" evidence="3">
    <location>
        <begin position="1"/>
        <end position="32"/>
    </location>
</feature>
<dbReference type="Gene3D" id="3.40.50.1820">
    <property type="entry name" value="alpha/beta hydrolase"/>
    <property type="match status" value="1"/>
</dbReference>
<proteinExistence type="inferred from homology"/>
<gene>
    <name evidence="5" type="ORF">AMON00008_LOCUS56580</name>
</gene>
<dbReference type="SUPFAM" id="SSF53474">
    <property type="entry name" value="alpha/beta-Hydrolases"/>
    <property type="match status" value="1"/>
</dbReference>
<reference evidence="5" key="1">
    <citation type="submission" date="2021-01" db="EMBL/GenBank/DDBJ databases">
        <authorList>
            <person name="Corre E."/>
            <person name="Pelletier E."/>
            <person name="Niang G."/>
            <person name="Scheremetjew M."/>
            <person name="Finn R."/>
            <person name="Kale V."/>
            <person name="Holt S."/>
            <person name="Cochrane G."/>
            <person name="Meng A."/>
            <person name="Brown T."/>
            <person name="Cohen L."/>
        </authorList>
    </citation>
    <scope>NUCLEOTIDE SEQUENCE</scope>
    <source>
        <strain evidence="5">CCMP3105</strain>
    </source>
</reference>
<name>A0A7S4WAK1_9DINO</name>
<evidence type="ECO:0000256" key="1">
    <source>
        <dbReference type="ARBA" id="ARBA00006499"/>
    </source>
</evidence>
<dbReference type="EMBL" id="HBNR01079322">
    <property type="protein sequence ID" value="CAE4656034.1"/>
    <property type="molecule type" value="Transcribed_RNA"/>
</dbReference>
<evidence type="ECO:0000256" key="3">
    <source>
        <dbReference type="SAM" id="MobiDB-lite"/>
    </source>
</evidence>
<protein>
    <recommendedName>
        <fullName evidence="4">Phospholipase/carboxylesterase/thioesterase domain-containing protein</fullName>
    </recommendedName>
</protein>
<feature type="region of interest" description="Disordered" evidence="3">
    <location>
        <begin position="281"/>
        <end position="303"/>
    </location>
</feature>